<accession>A0A8X7BXN1</accession>
<evidence type="ECO:0000313" key="3">
    <source>
        <dbReference type="Proteomes" id="UP000886998"/>
    </source>
</evidence>
<protein>
    <submittedName>
        <fullName evidence="2">Uncharacterized protein</fullName>
    </submittedName>
</protein>
<feature type="region of interest" description="Disordered" evidence="1">
    <location>
        <begin position="285"/>
        <end position="317"/>
    </location>
</feature>
<gene>
    <name evidence="2" type="primary">NCL1_51212</name>
    <name evidence="2" type="ORF">TNIN_380351</name>
</gene>
<evidence type="ECO:0000256" key="1">
    <source>
        <dbReference type="SAM" id="MobiDB-lite"/>
    </source>
</evidence>
<feature type="compositionally biased region" description="Basic and acidic residues" evidence="1">
    <location>
        <begin position="305"/>
        <end position="317"/>
    </location>
</feature>
<dbReference type="OrthoDB" id="10493539at2759"/>
<keyword evidence="3" id="KW-1185">Reference proteome</keyword>
<dbReference type="EMBL" id="BMAV01005380">
    <property type="protein sequence ID" value="GFY46412.1"/>
    <property type="molecule type" value="Genomic_DNA"/>
</dbReference>
<evidence type="ECO:0000313" key="2">
    <source>
        <dbReference type="EMBL" id="GFY46412.1"/>
    </source>
</evidence>
<reference evidence="2" key="1">
    <citation type="submission" date="2020-08" db="EMBL/GenBank/DDBJ databases">
        <title>Multicomponent nature underlies the extraordinary mechanical properties of spider dragline silk.</title>
        <authorList>
            <person name="Kono N."/>
            <person name="Nakamura H."/>
            <person name="Mori M."/>
            <person name="Yoshida Y."/>
            <person name="Ohtoshi R."/>
            <person name="Malay A.D."/>
            <person name="Moran D.A.P."/>
            <person name="Tomita M."/>
            <person name="Numata K."/>
            <person name="Arakawa K."/>
        </authorList>
    </citation>
    <scope>NUCLEOTIDE SEQUENCE</scope>
</reference>
<dbReference type="Proteomes" id="UP000886998">
    <property type="component" value="Unassembled WGS sequence"/>
</dbReference>
<organism evidence="2 3">
    <name type="scientific">Trichonephila inaurata madagascariensis</name>
    <dbReference type="NCBI Taxonomy" id="2747483"/>
    <lineage>
        <taxon>Eukaryota</taxon>
        <taxon>Metazoa</taxon>
        <taxon>Ecdysozoa</taxon>
        <taxon>Arthropoda</taxon>
        <taxon>Chelicerata</taxon>
        <taxon>Arachnida</taxon>
        <taxon>Araneae</taxon>
        <taxon>Araneomorphae</taxon>
        <taxon>Entelegynae</taxon>
        <taxon>Araneoidea</taxon>
        <taxon>Nephilidae</taxon>
        <taxon>Trichonephila</taxon>
        <taxon>Trichonephila inaurata</taxon>
    </lineage>
</organism>
<sequence length="317" mass="36677">MAYRCDPCNLDFSDFEQYLHHDCKFQDEQILSQYSNNISMYTNAFISFKTSRERHRSNVLVNEGNQCMLTGNSVEDISLIFDFLKCSENSARKETPNEKAALLPAGFNIFGYSSGIQSSTNQKNQKPNLNQLSTSLTVRQVSENYAQNRSNPPSPELSPFPLNVRVLNPYCNTNQEPVSAECSRIKHCYNEMNPQVKPMMYRISSPSQRILYKIPLNRRECTNRNRRTLDFLDRSKIVCEDMKNRNNNRSFQRDVNIALKTQIERDTQNKITEYNPFPMKCSNVYSKKTPTEPNLPGLSLSSKVNENEGNHYDKKDE</sequence>
<proteinExistence type="predicted"/>
<name>A0A8X7BXN1_9ARAC</name>
<comment type="caution">
    <text evidence="2">The sequence shown here is derived from an EMBL/GenBank/DDBJ whole genome shotgun (WGS) entry which is preliminary data.</text>
</comment>
<dbReference type="AlphaFoldDB" id="A0A8X7BXN1"/>